<sequence length="440" mass="49463">MYKVWVTGHPGEGNQNSNNELGRVTLAVFREKILWLSTDSIHPTIRRTMSHLARPAAYTGLSAVSMLLAVFSVFTNYQLVSGQTCRTLTTFNAGLTPRINNYGDRVRMVPPALLEEDSDVICLQEYWFERDMEYLLEKVASKYPYHYSELHESIGTLTSSRRKRIFPKTPCNAADVMFFWLRVIPCSTISGCLPAFFTSLPDGLTCAAAKCAPVFKAFDEDCLSCITLSATSIATMLDACKPEGFTYNNRLNGAGLMLLSKHEIMNASFTEYFPGKELTIQRSFIEAEIKDLGTVTCSHFSAAFPYYFEYDLDFDNYAQQQRAEMSVIHNRYASRDHIMLADFNTGPQVETAATADRILTGEAPGNYQQWLDNGYNTTYMSDDGRCTFCNENPLVDVSNNAIDYVMFKGSSYTASPSQRTLDKSPPLSDHYGVRRTICVN</sequence>
<proteinExistence type="predicted"/>
<dbReference type="InterPro" id="IPR036691">
    <property type="entry name" value="Endo/exonu/phosph_ase_sf"/>
</dbReference>
<evidence type="ECO:0000256" key="1">
    <source>
        <dbReference type="SAM" id="Phobius"/>
    </source>
</evidence>
<dbReference type="SUPFAM" id="SSF56219">
    <property type="entry name" value="DNase I-like"/>
    <property type="match status" value="1"/>
</dbReference>
<protein>
    <recommendedName>
        <fullName evidence="4">Endonuclease/exonuclease/phosphatase domain-containing protein</fullName>
    </recommendedName>
</protein>
<dbReference type="EMBL" id="BLXT01006514">
    <property type="protein sequence ID" value="GFO31989.1"/>
    <property type="molecule type" value="Genomic_DNA"/>
</dbReference>
<evidence type="ECO:0000313" key="3">
    <source>
        <dbReference type="Proteomes" id="UP000735302"/>
    </source>
</evidence>
<dbReference type="AlphaFoldDB" id="A0AAV4CL54"/>
<accession>A0AAV4CL54</accession>
<keyword evidence="1" id="KW-1133">Transmembrane helix</keyword>
<comment type="caution">
    <text evidence="2">The sequence shown here is derived from an EMBL/GenBank/DDBJ whole genome shotgun (WGS) entry which is preliminary data.</text>
</comment>
<keyword evidence="1" id="KW-0812">Transmembrane</keyword>
<gene>
    <name evidence="2" type="ORF">PoB_005849400</name>
</gene>
<dbReference type="Proteomes" id="UP000735302">
    <property type="component" value="Unassembled WGS sequence"/>
</dbReference>
<reference evidence="2 3" key="1">
    <citation type="journal article" date="2021" name="Elife">
        <title>Chloroplast acquisition without the gene transfer in kleptoplastic sea slugs, Plakobranchus ocellatus.</title>
        <authorList>
            <person name="Maeda T."/>
            <person name="Takahashi S."/>
            <person name="Yoshida T."/>
            <person name="Shimamura S."/>
            <person name="Takaki Y."/>
            <person name="Nagai Y."/>
            <person name="Toyoda A."/>
            <person name="Suzuki Y."/>
            <person name="Arimoto A."/>
            <person name="Ishii H."/>
            <person name="Satoh N."/>
            <person name="Nishiyama T."/>
            <person name="Hasebe M."/>
            <person name="Maruyama T."/>
            <person name="Minagawa J."/>
            <person name="Obokata J."/>
            <person name="Shigenobu S."/>
        </authorList>
    </citation>
    <scope>NUCLEOTIDE SEQUENCE [LARGE SCALE GENOMIC DNA]</scope>
</reference>
<feature type="transmembrane region" description="Helical" evidence="1">
    <location>
        <begin position="56"/>
        <end position="77"/>
    </location>
</feature>
<name>A0AAV4CL54_9GAST</name>
<organism evidence="2 3">
    <name type="scientific">Plakobranchus ocellatus</name>
    <dbReference type="NCBI Taxonomy" id="259542"/>
    <lineage>
        <taxon>Eukaryota</taxon>
        <taxon>Metazoa</taxon>
        <taxon>Spiralia</taxon>
        <taxon>Lophotrochozoa</taxon>
        <taxon>Mollusca</taxon>
        <taxon>Gastropoda</taxon>
        <taxon>Heterobranchia</taxon>
        <taxon>Euthyneura</taxon>
        <taxon>Panpulmonata</taxon>
        <taxon>Sacoglossa</taxon>
        <taxon>Placobranchoidea</taxon>
        <taxon>Plakobranchidae</taxon>
        <taxon>Plakobranchus</taxon>
    </lineage>
</organism>
<keyword evidence="3" id="KW-1185">Reference proteome</keyword>
<evidence type="ECO:0008006" key="4">
    <source>
        <dbReference type="Google" id="ProtNLM"/>
    </source>
</evidence>
<evidence type="ECO:0000313" key="2">
    <source>
        <dbReference type="EMBL" id="GFO31989.1"/>
    </source>
</evidence>
<keyword evidence="1" id="KW-0472">Membrane</keyword>
<dbReference type="Gene3D" id="3.60.10.10">
    <property type="entry name" value="Endonuclease/exonuclease/phosphatase"/>
    <property type="match status" value="2"/>
</dbReference>